<dbReference type="EMBL" id="JARK01000238">
    <property type="protein sequence ID" value="EYC39859.1"/>
    <property type="molecule type" value="Genomic_DNA"/>
</dbReference>
<feature type="domain" description="Reverse transcriptase" evidence="1">
    <location>
        <begin position="47"/>
        <end position="245"/>
    </location>
</feature>
<gene>
    <name evidence="2" type="primary">Acey_s0638.g971</name>
    <name evidence="2" type="ORF">Y032_0638g971</name>
</gene>
<sequence length="245" mass="28255">MSHDTLSAGILSKWPKSTSLSADYIPLLFIKNVVHLIAYPLEHIFNLSYMRSEVPERWKRSFITPIPKKPPLSNPNNYRPVSITSIFARLFEKIMKRHIVEHLTEQQIIPKSQHGFWKGKSIETALLESTNDWTQALDEHNSVHVVYFDFSKAFDKIPIQKLLHKLYRVGVQPRTVEWIRGFLKNRTYQVRIDDCFSTVYGTSSGVPQGGVLSPLLFLVYTCDLPDSVSKFGVTCKMYADDMKVY</sequence>
<dbReference type="AlphaFoldDB" id="A0A016WJ52"/>
<evidence type="ECO:0000313" key="3">
    <source>
        <dbReference type="Proteomes" id="UP000024635"/>
    </source>
</evidence>
<proteinExistence type="predicted"/>
<dbReference type="Pfam" id="PF00078">
    <property type="entry name" value="RVT_1"/>
    <property type="match status" value="1"/>
</dbReference>
<dbReference type="SUPFAM" id="SSF56672">
    <property type="entry name" value="DNA/RNA polymerases"/>
    <property type="match status" value="1"/>
</dbReference>
<name>A0A016WJ52_9BILA</name>
<dbReference type="PROSITE" id="PS50878">
    <property type="entry name" value="RT_POL"/>
    <property type="match status" value="1"/>
</dbReference>
<organism evidence="2 3">
    <name type="scientific">Ancylostoma ceylanicum</name>
    <dbReference type="NCBI Taxonomy" id="53326"/>
    <lineage>
        <taxon>Eukaryota</taxon>
        <taxon>Metazoa</taxon>
        <taxon>Ecdysozoa</taxon>
        <taxon>Nematoda</taxon>
        <taxon>Chromadorea</taxon>
        <taxon>Rhabditida</taxon>
        <taxon>Rhabditina</taxon>
        <taxon>Rhabditomorpha</taxon>
        <taxon>Strongyloidea</taxon>
        <taxon>Ancylostomatidae</taxon>
        <taxon>Ancylostomatinae</taxon>
        <taxon>Ancylostoma</taxon>
    </lineage>
</organism>
<dbReference type="OrthoDB" id="410104at2759"/>
<reference evidence="3" key="1">
    <citation type="journal article" date="2015" name="Nat. Genet.">
        <title>The genome and transcriptome of the zoonotic hookworm Ancylostoma ceylanicum identify infection-specific gene families.</title>
        <authorList>
            <person name="Schwarz E.M."/>
            <person name="Hu Y."/>
            <person name="Antoshechkin I."/>
            <person name="Miller M.M."/>
            <person name="Sternberg P.W."/>
            <person name="Aroian R.V."/>
        </authorList>
    </citation>
    <scope>NUCLEOTIDE SEQUENCE</scope>
    <source>
        <strain evidence="3">HY135</strain>
    </source>
</reference>
<dbReference type="InterPro" id="IPR000477">
    <property type="entry name" value="RT_dom"/>
</dbReference>
<evidence type="ECO:0000313" key="2">
    <source>
        <dbReference type="EMBL" id="EYC39859.1"/>
    </source>
</evidence>
<dbReference type="STRING" id="53326.A0A016WJ52"/>
<accession>A0A016WJ52</accession>
<dbReference type="InterPro" id="IPR043502">
    <property type="entry name" value="DNA/RNA_pol_sf"/>
</dbReference>
<dbReference type="CDD" id="cd01650">
    <property type="entry name" value="RT_nLTR_like"/>
    <property type="match status" value="1"/>
</dbReference>
<comment type="caution">
    <text evidence="2">The sequence shown here is derived from an EMBL/GenBank/DDBJ whole genome shotgun (WGS) entry which is preliminary data.</text>
</comment>
<protein>
    <recommendedName>
        <fullName evidence="1">Reverse transcriptase domain-containing protein</fullName>
    </recommendedName>
</protein>
<evidence type="ECO:0000259" key="1">
    <source>
        <dbReference type="PROSITE" id="PS50878"/>
    </source>
</evidence>
<keyword evidence="3" id="KW-1185">Reference proteome</keyword>
<dbReference type="Proteomes" id="UP000024635">
    <property type="component" value="Unassembled WGS sequence"/>
</dbReference>
<dbReference type="PANTHER" id="PTHR33332">
    <property type="entry name" value="REVERSE TRANSCRIPTASE DOMAIN-CONTAINING PROTEIN"/>
    <property type="match status" value="1"/>
</dbReference>